<feature type="domain" description="Trimeric autotransporter adhesin YadA-like head" evidence="2">
    <location>
        <begin position="261"/>
        <end position="283"/>
    </location>
</feature>
<comment type="caution">
    <text evidence="5">The sequence shown here is derived from an EMBL/GenBank/DDBJ whole genome shotgun (WGS) entry which is preliminary data.</text>
</comment>
<feature type="domain" description="Trimeric autotransporter adhesin YadA-like head" evidence="2">
    <location>
        <begin position="823"/>
        <end position="840"/>
    </location>
</feature>
<evidence type="ECO:0000313" key="5">
    <source>
        <dbReference type="EMBL" id="ETI86884.1"/>
    </source>
</evidence>
<feature type="domain" description="Trimeric autotransporter adhesin YadA-like head" evidence="2">
    <location>
        <begin position="643"/>
        <end position="669"/>
    </location>
</feature>
<feature type="domain" description="Trimeric autotransporter adhesin YadA-like head" evidence="2">
    <location>
        <begin position="898"/>
        <end position="920"/>
    </location>
</feature>
<gene>
    <name evidence="5" type="ORF">Q612_NSC00258G0001</name>
</gene>
<evidence type="ECO:0000259" key="2">
    <source>
        <dbReference type="Pfam" id="PF05658"/>
    </source>
</evidence>
<feature type="domain" description="ESPR" evidence="4">
    <location>
        <begin position="1"/>
        <end position="46"/>
    </location>
</feature>
<dbReference type="RefSeq" id="WP_024048313.1">
    <property type="nucleotide sequence ID" value="NZ_AZMC01000258.1"/>
</dbReference>
<feature type="domain" description="Trimeric autotransporter adhesin YadA-like head" evidence="2">
    <location>
        <begin position="235"/>
        <end position="254"/>
    </location>
</feature>
<dbReference type="GO" id="GO:0019867">
    <property type="term" value="C:outer membrane"/>
    <property type="evidence" value="ECO:0007669"/>
    <property type="project" value="InterPro"/>
</dbReference>
<feature type="domain" description="Trimeric autotransporter adhesin YadA-like head" evidence="2">
    <location>
        <begin position="732"/>
        <end position="753"/>
    </location>
</feature>
<dbReference type="EMBL" id="AZMC01000258">
    <property type="protein sequence ID" value="ETI86884.1"/>
    <property type="molecule type" value="Genomic_DNA"/>
</dbReference>
<feature type="domain" description="Trimeric autotransporter adhesin YadA-like head" evidence="2">
    <location>
        <begin position="699"/>
        <end position="725"/>
    </location>
</feature>
<feature type="non-terminal residue" evidence="5">
    <location>
        <position position="1023"/>
    </location>
</feature>
<dbReference type="Gene3D" id="6.20.50.100">
    <property type="match status" value="1"/>
</dbReference>
<evidence type="ECO:0000313" key="6">
    <source>
        <dbReference type="Proteomes" id="UP000018840"/>
    </source>
</evidence>
<accession>W1U2L5</accession>
<feature type="domain" description="Trimeric autotransporter adhesin YadA-like stalk" evidence="3">
    <location>
        <begin position="966"/>
        <end position="1007"/>
    </location>
</feature>
<organism evidence="5 6">
    <name type="scientific">Negativicoccus succinicivorans DORA_17_25</name>
    <dbReference type="NCBI Taxonomy" id="1403945"/>
    <lineage>
        <taxon>Bacteria</taxon>
        <taxon>Bacillati</taxon>
        <taxon>Bacillota</taxon>
        <taxon>Negativicutes</taxon>
        <taxon>Veillonellales</taxon>
        <taxon>Veillonellaceae</taxon>
        <taxon>Negativicoccus</taxon>
    </lineage>
</organism>
<proteinExistence type="predicted"/>
<dbReference type="CDD" id="cd12820">
    <property type="entry name" value="LbR_YadA-like"/>
    <property type="match status" value="2"/>
</dbReference>
<feature type="domain" description="Trimeric autotransporter adhesin YadA-like head" evidence="2">
    <location>
        <begin position="859"/>
        <end position="885"/>
    </location>
</feature>
<reference evidence="5 6" key="1">
    <citation type="submission" date="2013-12" db="EMBL/GenBank/DDBJ databases">
        <title>A Varibaculum cambriense genome reconstructed from a premature infant gut community with otherwise low bacterial novelty that shifts toward anaerobic metabolism during the third week of life.</title>
        <authorList>
            <person name="Brown C.T."/>
            <person name="Sharon I."/>
            <person name="Thomas B.C."/>
            <person name="Castelle C.J."/>
            <person name="Morowitz M.J."/>
            <person name="Banfield J.F."/>
        </authorList>
    </citation>
    <scope>NUCLEOTIDE SEQUENCE [LARGE SCALE GENOMIC DNA]</scope>
    <source>
        <strain evidence="6">DORA_17_25</strain>
    </source>
</reference>
<evidence type="ECO:0000256" key="1">
    <source>
        <dbReference type="SAM" id="Phobius"/>
    </source>
</evidence>
<keyword evidence="1" id="KW-0812">Transmembrane</keyword>
<name>W1U2L5_9FIRM</name>
<dbReference type="InterPro" id="IPR008635">
    <property type="entry name" value="Coiled_stalk_dom"/>
</dbReference>
<sequence>MNKIYKLVWSQVKNTWVAASEMAKSHGKSNRARGRVTLVAAVLGVLMVTALPTFGVYAADLTAEQKAVYDAVLAKLEADKKVVHYFSVNSDNLAGQNDKSFDDFSGYSNKKATGVQSMAIGRMSRTPVTGAMAVGNHAVAEGFFSVAIGPDALVTGEHITSDQYEALSDEDKQLYAPADTAATSYLKIKMKATKDGQKSFEAEVNQGVAVGRHARVQQKRGTAIGSYAETYDLQGTALGFEAHATGDNSTALGATAKARSKNSVAIGFGTEAAFNDSVALGSLSRSQTKAGISGWDTSLGISEGAISSDKTHVWTSTLPAISVGNDQKGLTRQIINVAAGLEDTDAVNVAQLKRLREKHNTDSDELSSRISSNNGDISKLGDKVLNMGDNIKANTVDVTNLKAGWTLKDAKSGAKNVKAKDEVKVSGDKYITPVVSASGLSLTVDEKALNTRIGDQISDYIGDDISQNQTDIKNLQAGFSIKDGNSGSSDVALGGKDKAAITFKAVTQEGDGTGDALTAAVSDDQTVTYTLNTKKLKQDLGIGDQGVGTMNSWKLKAGDGTAKDVADGDTVAFDVKEPNKGLTVEQDGNTVKYGIDGSAIDLAGNASITNLNKQINDSKIHYFSVKSDNSANPAGTNWNNDGATGDKAIAIGQKAGATGTSDIAIGTEAQATGGWGVAIGQAAKAKASTAVAMAYGAEAKGANSLAIGILSEAKTDDSTAYGREAKALGDVALAVGAQTKAEGNHSSVFGYKATTDSSAWNGTAIGRGAYIGKQAADGTTPDTGVSNNYYTPVDDDTVVEAGKETKNSTAVGFGAKSFGYQNTALGAGAEAFDTNTVAVGVMSKAIGHYANAFGKQARAEGENSTAIGHFARALGASSMALGDYAITSTMDGTGKVNQSVALGSHARVAADNSLALGYNSLASIADDVDTEAYLSKEAFKKENGVVSVGNKTYTIGDETIAQNYRRITNVAGGAADNDAVNVAQLKVVNAKADKNATDITNLKNTVNANGKATKVTVDGNENS</sequence>
<keyword evidence="1" id="KW-1133">Transmembrane helix</keyword>
<dbReference type="Pfam" id="PF05662">
    <property type="entry name" value="YadA_stalk"/>
    <property type="match status" value="2"/>
</dbReference>
<dbReference type="InterPro" id="IPR024973">
    <property type="entry name" value="ESPR"/>
</dbReference>
<feature type="domain" description="Trimeric autotransporter adhesin YadA-like stalk" evidence="3">
    <location>
        <begin position="333"/>
        <end position="374"/>
    </location>
</feature>
<dbReference type="Proteomes" id="UP000018840">
    <property type="component" value="Unassembled WGS sequence"/>
</dbReference>
<feature type="transmembrane region" description="Helical" evidence="1">
    <location>
        <begin position="36"/>
        <end position="59"/>
    </location>
</feature>
<protein>
    <recommendedName>
        <fullName evidence="7">Hep/Hag repeat protein</fullName>
    </recommendedName>
</protein>
<dbReference type="InterPro" id="IPR008640">
    <property type="entry name" value="Adhesin_Head_dom"/>
</dbReference>
<dbReference type="Pfam" id="PF05658">
    <property type="entry name" value="YadA_head"/>
    <property type="match status" value="9"/>
</dbReference>
<evidence type="ECO:0000259" key="3">
    <source>
        <dbReference type="Pfam" id="PF05662"/>
    </source>
</evidence>
<dbReference type="InterPro" id="IPR011049">
    <property type="entry name" value="Serralysin-like_metalloprot_C"/>
</dbReference>
<dbReference type="Pfam" id="PF13018">
    <property type="entry name" value="ESPR"/>
    <property type="match status" value="1"/>
</dbReference>
<evidence type="ECO:0008006" key="7">
    <source>
        <dbReference type="Google" id="ProtNLM"/>
    </source>
</evidence>
<feature type="domain" description="Trimeric autotransporter adhesin YadA-like head" evidence="2">
    <location>
        <begin position="112"/>
        <end position="138"/>
    </location>
</feature>
<evidence type="ECO:0000259" key="4">
    <source>
        <dbReference type="Pfam" id="PF13018"/>
    </source>
</evidence>
<dbReference type="AlphaFoldDB" id="W1U2L5"/>
<dbReference type="SUPFAM" id="SSF101967">
    <property type="entry name" value="Adhesin YadA, collagen-binding domain"/>
    <property type="match status" value="4"/>
</dbReference>
<keyword evidence="1" id="KW-0472">Membrane</keyword>
<dbReference type="Gene3D" id="2.150.10.10">
    <property type="entry name" value="Serralysin-like metalloprotease, C-terminal"/>
    <property type="match status" value="5"/>
</dbReference>